<evidence type="ECO:0000313" key="2">
    <source>
        <dbReference type="Proteomes" id="UP000520814"/>
    </source>
</evidence>
<evidence type="ECO:0000313" key="1">
    <source>
        <dbReference type="EMBL" id="MBB6051800.1"/>
    </source>
</evidence>
<dbReference type="AlphaFoldDB" id="A0A7W9SS23"/>
<protein>
    <submittedName>
        <fullName evidence="1">Uncharacterized protein</fullName>
    </submittedName>
</protein>
<dbReference type="EMBL" id="JACHGW010000003">
    <property type="protein sequence ID" value="MBB6051800.1"/>
    <property type="molecule type" value="Genomic_DNA"/>
</dbReference>
<reference evidence="1 2" key="1">
    <citation type="submission" date="2020-08" db="EMBL/GenBank/DDBJ databases">
        <title>Genomic Encyclopedia of Type Strains, Phase IV (KMG-IV): sequencing the most valuable type-strain genomes for metagenomic binning, comparative biology and taxonomic classification.</title>
        <authorList>
            <person name="Goeker M."/>
        </authorList>
    </citation>
    <scope>NUCLEOTIDE SEQUENCE [LARGE SCALE GENOMIC DNA]</scope>
    <source>
        <strain evidence="1 2">DSM 23562</strain>
    </source>
</reference>
<proteinExistence type="predicted"/>
<dbReference type="RefSeq" id="WP_184199533.1">
    <property type="nucleotide sequence ID" value="NZ_JACHGW010000003.1"/>
</dbReference>
<keyword evidence="2" id="KW-1185">Reference proteome</keyword>
<gene>
    <name evidence="1" type="ORF">HNQ39_003610</name>
</gene>
<name>A0A7W9SS23_ARMRO</name>
<organism evidence="1 2">
    <name type="scientific">Armatimonas rosea</name>
    <dbReference type="NCBI Taxonomy" id="685828"/>
    <lineage>
        <taxon>Bacteria</taxon>
        <taxon>Bacillati</taxon>
        <taxon>Armatimonadota</taxon>
        <taxon>Armatimonadia</taxon>
        <taxon>Armatimonadales</taxon>
        <taxon>Armatimonadaceae</taxon>
        <taxon>Armatimonas</taxon>
    </lineage>
</organism>
<comment type="caution">
    <text evidence="1">The sequence shown here is derived from an EMBL/GenBank/DDBJ whole genome shotgun (WGS) entry which is preliminary data.</text>
</comment>
<dbReference type="Proteomes" id="UP000520814">
    <property type="component" value="Unassembled WGS sequence"/>
</dbReference>
<accession>A0A7W9SS23</accession>
<sequence>MFTKKEFLTRWRSEIGGEAPPLDVLRFGYDAFVARSAEQSSYAIRGSRTDCPDPLRFWIKAQEAMDWQQPEPYFTRIAESVLCEPITQAEFADTVQRYGSGMVLPLPAFIQHLDGYEAGLRMRDAWNCQVVLAQLPTSYLLFEWGTSA</sequence>